<dbReference type="EMBL" id="CP036265">
    <property type="protein sequence ID" value="QDT17834.1"/>
    <property type="molecule type" value="Genomic_DNA"/>
</dbReference>
<evidence type="ECO:0008006" key="5">
    <source>
        <dbReference type="Google" id="ProtNLM"/>
    </source>
</evidence>
<dbReference type="SUPFAM" id="SSF51230">
    <property type="entry name" value="Single hybrid motif"/>
    <property type="match status" value="1"/>
</dbReference>
<dbReference type="KEGG" id="acaf:CA12_39690"/>
<dbReference type="InterPro" id="IPR050465">
    <property type="entry name" value="UPF0194_transport"/>
</dbReference>
<accession>A0A517PEN8</accession>
<evidence type="ECO:0000313" key="4">
    <source>
        <dbReference type="Proteomes" id="UP000318741"/>
    </source>
</evidence>
<comment type="subcellular location">
    <subcellularLocation>
        <location evidence="1">Cell envelope</location>
    </subcellularLocation>
</comment>
<dbReference type="InterPro" id="IPR011053">
    <property type="entry name" value="Single_hybrid_motif"/>
</dbReference>
<dbReference type="GO" id="GO:0030313">
    <property type="term" value="C:cell envelope"/>
    <property type="evidence" value="ECO:0007669"/>
    <property type="project" value="UniProtKB-SubCell"/>
</dbReference>
<proteinExistence type="predicted"/>
<keyword evidence="4" id="KW-1185">Reference proteome</keyword>
<evidence type="ECO:0000256" key="1">
    <source>
        <dbReference type="ARBA" id="ARBA00004196"/>
    </source>
</evidence>
<gene>
    <name evidence="3" type="ORF">CA12_39690</name>
</gene>
<sequence length="354" mass="36293">MGWGMERPPRPRPAVTLALCGAALLTGTAALALLVPGPPSPAFGTLHAAEDLVRAPRGGRVVRWLVEPGTSVRPETPLVELEDPGRIAELAAADAAVAAAEESLAATERAAKLDLAWRRAAVRRDLHTVRTEAADLLRDRFDAALQAAAEGDALPDGSPRGGVPARTVSLRTRTAAAAAAAANAAEVLEARLALCDLRERELLDLLEELPETVSAAAGVPAAAAALDAANAEREALAAAPATLTLHAPGHGRVGRFAAAPGALADAGEPLTAVRDDARPFVAAQVPTGRLSRFAAGADVTLAFGEGDRRDGYRGRVVSVGPEAGDGLATVRILPTGPLWPDLPEGAVCEVRPAE</sequence>
<dbReference type="Gene3D" id="2.40.50.100">
    <property type="match status" value="1"/>
</dbReference>
<evidence type="ECO:0000256" key="2">
    <source>
        <dbReference type="ARBA" id="ARBA00023054"/>
    </source>
</evidence>
<dbReference type="PANTHER" id="PTHR32347:SF29">
    <property type="entry name" value="UPF0194 MEMBRANE PROTEIN YBHG"/>
    <property type="match status" value="1"/>
</dbReference>
<organism evidence="3 4">
    <name type="scientific">Alienimonas californiensis</name>
    <dbReference type="NCBI Taxonomy" id="2527989"/>
    <lineage>
        <taxon>Bacteria</taxon>
        <taxon>Pseudomonadati</taxon>
        <taxon>Planctomycetota</taxon>
        <taxon>Planctomycetia</taxon>
        <taxon>Planctomycetales</taxon>
        <taxon>Planctomycetaceae</taxon>
        <taxon>Alienimonas</taxon>
    </lineage>
</organism>
<dbReference type="Proteomes" id="UP000318741">
    <property type="component" value="Chromosome"/>
</dbReference>
<keyword evidence="2" id="KW-0175">Coiled coil</keyword>
<dbReference type="PANTHER" id="PTHR32347">
    <property type="entry name" value="EFFLUX SYSTEM COMPONENT YKNX-RELATED"/>
    <property type="match status" value="1"/>
</dbReference>
<evidence type="ECO:0000313" key="3">
    <source>
        <dbReference type="EMBL" id="QDT17834.1"/>
    </source>
</evidence>
<dbReference type="AlphaFoldDB" id="A0A517PEN8"/>
<reference evidence="3 4" key="1">
    <citation type="submission" date="2019-02" db="EMBL/GenBank/DDBJ databases">
        <title>Deep-cultivation of Planctomycetes and their phenomic and genomic characterization uncovers novel biology.</title>
        <authorList>
            <person name="Wiegand S."/>
            <person name="Jogler M."/>
            <person name="Boedeker C."/>
            <person name="Pinto D."/>
            <person name="Vollmers J."/>
            <person name="Rivas-Marin E."/>
            <person name="Kohn T."/>
            <person name="Peeters S.H."/>
            <person name="Heuer A."/>
            <person name="Rast P."/>
            <person name="Oberbeckmann S."/>
            <person name="Bunk B."/>
            <person name="Jeske O."/>
            <person name="Meyerdierks A."/>
            <person name="Storesund J.E."/>
            <person name="Kallscheuer N."/>
            <person name="Luecker S."/>
            <person name="Lage O.M."/>
            <person name="Pohl T."/>
            <person name="Merkel B.J."/>
            <person name="Hornburger P."/>
            <person name="Mueller R.-W."/>
            <person name="Bruemmer F."/>
            <person name="Labrenz M."/>
            <person name="Spormann A.M."/>
            <person name="Op den Camp H."/>
            <person name="Overmann J."/>
            <person name="Amann R."/>
            <person name="Jetten M.S.M."/>
            <person name="Mascher T."/>
            <person name="Medema M.H."/>
            <person name="Devos D.P."/>
            <person name="Kaster A.-K."/>
            <person name="Ovreas L."/>
            <person name="Rohde M."/>
            <person name="Galperin M.Y."/>
            <person name="Jogler C."/>
        </authorList>
    </citation>
    <scope>NUCLEOTIDE SEQUENCE [LARGE SCALE GENOMIC DNA]</scope>
    <source>
        <strain evidence="3 4">CA12</strain>
    </source>
</reference>
<protein>
    <recommendedName>
        <fullName evidence="5">Multidrug resistance protein MdtN</fullName>
    </recommendedName>
</protein>
<name>A0A517PEN8_9PLAN</name>